<evidence type="ECO:0000313" key="1">
    <source>
        <dbReference type="EMBL" id="UVI31115.1"/>
    </source>
</evidence>
<evidence type="ECO:0000313" key="2">
    <source>
        <dbReference type="Proteomes" id="UP001057877"/>
    </source>
</evidence>
<protein>
    <submittedName>
        <fullName evidence="1">Uncharacterized protein</fullName>
    </submittedName>
</protein>
<dbReference type="RefSeq" id="WP_258387178.1">
    <property type="nucleotide sequence ID" value="NZ_CP091430.1"/>
</dbReference>
<reference evidence="1" key="1">
    <citation type="submission" date="2022-01" db="EMBL/GenBank/DDBJ databases">
        <title>Paenibacillus spongiae sp. nov., isolated from marine sponge.</title>
        <authorList>
            <person name="Li Z."/>
            <person name="Zhang M."/>
        </authorList>
    </citation>
    <scope>NUCLEOTIDE SEQUENCE</scope>
    <source>
        <strain evidence="1">PHS-Z3</strain>
    </source>
</reference>
<gene>
    <name evidence="1" type="ORF">L1F29_04520</name>
</gene>
<proteinExistence type="predicted"/>
<keyword evidence="2" id="KW-1185">Reference proteome</keyword>
<dbReference type="Proteomes" id="UP001057877">
    <property type="component" value="Chromosome"/>
</dbReference>
<organism evidence="1 2">
    <name type="scientific">Paenibacillus spongiae</name>
    <dbReference type="NCBI Taxonomy" id="2909671"/>
    <lineage>
        <taxon>Bacteria</taxon>
        <taxon>Bacillati</taxon>
        <taxon>Bacillota</taxon>
        <taxon>Bacilli</taxon>
        <taxon>Bacillales</taxon>
        <taxon>Paenibacillaceae</taxon>
        <taxon>Paenibacillus</taxon>
    </lineage>
</organism>
<accession>A0ABY5SC64</accession>
<dbReference type="EMBL" id="CP091430">
    <property type="protein sequence ID" value="UVI31115.1"/>
    <property type="molecule type" value="Genomic_DNA"/>
</dbReference>
<sequence>MRAIWDEAGKIHYFSNKEGFSKTPHFMIEEWGKEIDAEFVYHEVKLFDLAAKYQ</sequence>
<name>A0ABY5SC64_9BACL</name>